<feature type="region of interest" description="Disordered" evidence="12">
    <location>
        <begin position="1079"/>
        <end position="1157"/>
    </location>
</feature>
<feature type="compositionally biased region" description="Basic and acidic residues" evidence="12">
    <location>
        <begin position="1100"/>
        <end position="1111"/>
    </location>
</feature>
<feature type="compositionally biased region" description="Polar residues" evidence="12">
    <location>
        <begin position="1117"/>
        <end position="1132"/>
    </location>
</feature>
<dbReference type="AlphaFoldDB" id="A0AAV2TK89"/>
<dbReference type="EMBL" id="CAXLJL010000345">
    <property type="protein sequence ID" value="CAL5136669.1"/>
    <property type="molecule type" value="Genomic_DNA"/>
</dbReference>
<feature type="region of interest" description="Disordered" evidence="12">
    <location>
        <begin position="1017"/>
        <end position="1051"/>
    </location>
</feature>
<dbReference type="PROSITE" id="PS00028">
    <property type="entry name" value="ZINC_FINGER_C2H2_1"/>
    <property type="match status" value="5"/>
</dbReference>
<dbReference type="FunFam" id="3.30.160.60:FF:000075">
    <property type="entry name" value="Putative zinc finger protein 536"/>
    <property type="match status" value="1"/>
</dbReference>
<feature type="region of interest" description="Disordered" evidence="12">
    <location>
        <begin position="874"/>
        <end position="895"/>
    </location>
</feature>
<keyword evidence="5 11" id="KW-0863">Zinc-finger</keyword>
<proteinExistence type="inferred from homology"/>
<dbReference type="PANTHER" id="PTHR16515">
    <property type="entry name" value="PR DOMAIN ZINC FINGER PROTEIN"/>
    <property type="match status" value="1"/>
</dbReference>
<evidence type="ECO:0000256" key="11">
    <source>
        <dbReference type="PROSITE-ProRule" id="PRU00042"/>
    </source>
</evidence>
<evidence type="ECO:0000256" key="6">
    <source>
        <dbReference type="ARBA" id="ARBA00022833"/>
    </source>
</evidence>
<feature type="region of interest" description="Disordered" evidence="12">
    <location>
        <begin position="665"/>
        <end position="694"/>
    </location>
</feature>
<feature type="region of interest" description="Disordered" evidence="12">
    <location>
        <begin position="580"/>
        <end position="622"/>
    </location>
</feature>
<feature type="domain" description="C2H2-type" evidence="13">
    <location>
        <begin position="123"/>
        <end position="150"/>
    </location>
</feature>
<name>A0AAV2TK89_CALDB</name>
<feature type="domain" description="C2H2-type" evidence="13">
    <location>
        <begin position="183"/>
        <end position="211"/>
    </location>
</feature>
<keyword evidence="7" id="KW-0805">Transcription regulation</keyword>
<feature type="compositionally biased region" description="Polar residues" evidence="12">
    <location>
        <begin position="227"/>
        <end position="268"/>
    </location>
</feature>
<evidence type="ECO:0000256" key="10">
    <source>
        <dbReference type="ARBA" id="ARBA00023242"/>
    </source>
</evidence>
<feature type="region of interest" description="Disordered" evidence="12">
    <location>
        <begin position="770"/>
        <end position="837"/>
    </location>
</feature>
<protein>
    <recommendedName>
        <fullName evidence="13">C2H2-type domain-containing protein</fullName>
    </recommendedName>
</protein>
<accession>A0AAV2TK89</accession>
<feature type="region of interest" description="Disordered" evidence="12">
    <location>
        <begin position="212"/>
        <end position="268"/>
    </location>
</feature>
<dbReference type="GO" id="GO:0010468">
    <property type="term" value="P:regulation of gene expression"/>
    <property type="evidence" value="ECO:0007669"/>
    <property type="project" value="TreeGrafter"/>
</dbReference>
<dbReference type="SMART" id="SM00355">
    <property type="entry name" value="ZnF_C2H2"/>
    <property type="match status" value="7"/>
</dbReference>
<gene>
    <name evidence="14" type="ORF">CDAUBV1_LOCUS10791</name>
</gene>
<reference evidence="14" key="1">
    <citation type="submission" date="2024-06" db="EMBL/GenBank/DDBJ databases">
        <authorList>
            <person name="Liu X."/>
            <person name="Lenzi L."/>
            <person name="Haldenby T S."/>
            <person name="Uol C."/>
        </authorList>
    </citation>
    <scope>NUCLEOTIDE SEQUENCE</scope>
</reference>
<feature type="domain" description="C2H2-type" evidence="13">
    <location>
        <begin position="740"/>
        <end position="761"/>
    </location>
</feature>
<dbReference type="PANTHER" id="PTHR16515:SF20">
    <property type="entry name" value="PR DOMAIN ZINC FINGER PROTEIN 12"/>
    <property type="match status" value="1"/>
</dbReference>
<keyword evidence="9" id="KW-0804">Transcription</keyword>
<evidence type="ECO:0000256" key="8">
    <source>
        <dbReference type="ARBA" id="ARBA00023125"/>
    </source>
</evidence>
<feature type="compositionally biased region" description="Basic and acidic residues" evidence="12">
    <location>
        <begin position="53"/>
        <end position="66"/>
    </location>
</feature>
<keyword evidence="10" id="KW-0539">Nucleus</keyword>
<feature type="compositionally biased region" description="Basic and acidic residues" evidence="12">
    <location>
        <begin position="1148"/>
        <end position="1157"/>
    </location>
</feature>
<feature type="region of interest" description="Disordered" evidence="12">
    <location>
        <begin position="9"/>
        <end position="114"/>
    </location>
</feature>
<dbReference type="InterPro" id="IPR013087">
    <property type="entry name" value="Znf_C2H2_type"/>
</dbReference>
<dbReference type="GO" id="GO:0008270">
    <property type="term" value="F:zinc ion binding"/>
    <property type="evidence" value="ECO:0007669"/>
    <property type="project" value="UniProtKB-KW"/>
</dbReference>
<evidence type="ECO:0000256" key="7">
    <source>
        <dbReference type="ARBA" id="ARBA00023015"/>
    </source>
</evidence>
<sequence>MIDNNVLASTLGFAPFKPGSTGPKEMNSHAVLKENNTNSPSSDISVNNACSESDIKSLGSERKEESMDCDSIDGQDKLATSIADASTDGKPQSVQRKKKEDAMGSANGLPSSKTGDDKRIRKFVCRYCSKAFSLMNVLKVHERIHTGEKPYVCEICEKAFNQSGSLNRHKNTHIKRSSDNRSYSCRFCPRQFLHSSQLQEHEASEHFCELSGSNNAKRASNEPPIKSSYNSKTGSPAFSDGASLSPSPVIRSPTNPSNSSTKELSTPLPLTTSCHDTFVKFSPEALPTLPFPVGLNLINREGLKTNRINLESIDKYKPRLPYSAVPTVIPPQNKFCCEICPSYFTNKTELDEHRGQHFLQQMGIPFAPAFGDNLSGLKPPNLLPSVPLSADRKGSNIIWPLLDPAHMQNLLNSSATDSSSANNTKTCNGTSPINQLPSLTGTLFPGAAAAAASAAALATLSHFFFPDPNANLMTGNSAFLTAFSNPELLVDPSNATQKPGLLENLSQTPFGQLLKAVSALHSTNLNTNSDNVMQGAVSGKGIVGSETTAADQEQGLNLALVKDRPSSPGEHKTILSPTKVNNVNTASSPSLVPRNPLSANPLYSHGPPNTRPEINSLAHSSPRSLGSSISTFYQKPGIDANCARFGNLSPKAHHMNVYGFEQENCSDPDGSSTNGSVQGNSAKRVSTECPSTSSVNHECDRITGAKVKEEVAALATFVVETHEEELSPLPPPPPSGERPFKCRYCGNAFSQNGTLKRHLQTCKAAICRVGDPTTPTSVTRSERGNSSSADASPRTAASLSAFLPERYNRDDQLEPSSVSDTGLAQSPYRSPRGRQDIPTVQNGAAILRSSNGRNILDELNELMRTEEILKRHGKDRVPCEGDDQSIAQNGPYGIPMKPNNPEDIEMKTEPVRNGLLSGETTQEKAAQGTLHQFLDVLNSVDATSLDERTTSSILQLLIKSGRIYGCSDCHTYFMDRSMYQIHRYAMHVENPCGRRYECSSCGCDQGDRRQFLAHFVRSHSAASPQSSERQRNSASCSTDSSQSPDLNKTAPMSFVERNSGLAHEEKETNFGSYSCSLRAPGKCESPESNTDDPAESEASTQRDVRYTHYRGDCVPPQNLNSPEDVQGTSLPQTGAPDSGPITKTSSENIKDAELLAA</sequence>
<evidence type="ECO:0000256" key="2">
    <source>
        <dbReference type="ARBA" id="ARBA00006991"/>
    </source>
</evidence>
<evidence type="ECO:0000256" key="1">
    <source>
        <dbReference type="ARBA" id="ARBA00004123"/>
    </source>
</evidence>
<evidence type="ECO:0000256" key="12">
    <source>
        <dbReference type="SAM" id="MobiDB-lite"/>
    </source>
</evidence>
<keyword evidence="4" id="KW-0677">Repeat</keyword>
<comment type="caution">
    <text evidence="14">The sequence shown here is derived from an EMBL/GenBank/DDBJ whole genome shotgun (WGS) entry which is preliminary data.</text>
</comment>
<comment type="similarity">
    <text evidence="2">Belongs to the krueppel C2H2-type zinc-finger protein family.</text>
</comment>
<evidence type="ECO:0000256" key="9">
    <source>
        <dbReference type="ARBA" id="ARBA00023163"/>
    </source>
</evidence>
<evidence type="ECO:0000259" key="13">
    <source>
        <dbReference type="PROSITE" id="PS50157"/>
    </source>
</evidence>
<dbReference type="InterPro" id="IPR050331">
    <property type="entry name" value="Zinc_finger"/>
</dbReference>
<feature type="domain" description="C2H2-type" evidence="13">
    <location>
        <begin position="335"/>
        <end position="362"/>
    </location>
</feature>
<evidence type="ECO:0000313" key="14">
    <source>
        <dbReference type="EMBL" id="CAL5136669.1"/>
    </source>
</evidence>
<dbReference type="FunFam" id="3.30.160.60:FF:000690">
    <property type="entry name" value="Zinc finger protein 354C"/>
    <property type="match status" value="1"/>
</dbReference>
<feature type="compositionally biased region" description="Polar residues" evidence="12">
    <location>
        <begin position="34"/>
        <end position="51"/>
    </location>
</feature>
<feature type="compositionally biased region" description="Polar residues" evidence="12">
    <location>
        <begin position="814"/>
        <end position="828"/>
    </location>
</feature>
<feature type="compositionally biased region" description="Polar residues" evidence="12">
    <location>
        <begin position="580"/>
        <end position="590"/>
    </location>
</feature>
<dbReference type="GO" id="GO:0003677">
    <property type="term" value="F:DNA binding"/>
    <property type="evidence" value="ECO:0007669"/>
    <property type="project" value="UniProtKB-KW"/>
</dbReference>
<dbReference type="Pfam" id="PF00096">
    <property type="entry name" value="zf-C2H2"/>
    <property type="match status" value="2"/>
</dbReference>
<feature type="compositionally biased region" description="Polar residues" evidence="12">
    <location>
        <begin position="1020"/>
        <end position="1046"/>
    </location>
</feature>
<dbReference type="Gene3D" id="3.30.160.60">
    <property type="entry name" value="Classic Zinc Finger"/>
    <property type="match status" value="3"/>
</dbReference>
<evidence type="ECO:0000256" key="3">
    <source>
        <dbReference type="ARBA" id="ARBA00022723"/>
    </source>
</evidence>
<dbReference type="InterPro" id="IPR036236">
    <property type="entry name" value="Znf_C2H2_sf"/>
</dbReference>
<keyword evidence="6" id="KW-0862">Zinc</keyword>
<comment type="subcellular location">
    <subcellularLocation>
        <location evidence="1">Nucleus</location>
    </subcellularLocation>
</comment>
<keyword evidence="8" id="KW-0238">DNA-binding</keyword>
<keyword evidence="3" id="KW-0479">Metal-binding</keyword>
<dbReference type="FunFam" id="3.30.160.60:FF:000325">
    <property type="entry name" value="ZFP90 zinc finger protein"/>
    <property type="match status" value="1"/>
</dbReference>
<feature type="compositionally biased region" description="Polar residues" evidence="12">
    <location>
        <begin position="773"/>
        <end position="798"/>
    </location>
</feature>
<dbReference type="PROSITE" id="PS50157">
    <property type="entry name" value="ZINC_FINGER_C2H2_2"/>
    <property type="match status" value="5"/>
</dbReference>
<evidence type="ECO:0000256" key="5">
    <source>
        <dbReference type="ARBA" id="ARBA00022771"/>
    </source>
</evidence>
<dbReference type="GO" id="GO:0005634">
    <property type="term" value="C:nucleus"/>
    <property type="evidence" value="ECO:0007669"/>
    <property type="project" value="UniProtKB-SubCell"/>
</dbReference>
<dbReference type="SUPFAM" id="SSF57667">
    <property type="entry name" value="beta-beta-alpha zinc fingers"/>
    <property type="match status" value="2"/>
</dbReference>
<feature type="domain" description="C2H2-type" evidence="13">
    <location>
        <begin position="151"/>
        <end position="178"/>
    </location>
</feature>
<organism evidence="14 15">
    <name type="scientific">Calicophoron daubneyi</name>
    <name type="common">Rumen fluke</name>
    <name type="synonym">Paramphistomum daubneyi</name>
    <dbReference type="NCBI Taxonomy" id="300641"/>
    <lineage>
        <taxon>Eukaryota</taxon>
        <taxon>Metazoa</taxon>
        <taxon>Spiralia</taxon>
        <taxon>Lophotrochozoa</taxon>
        <taxon>Platyhelminthes</taxon>
        <taxon>Trematoda</taxon>
        <taxon>Digenea</taxon>
        <taxon>Plagiorchiida</taxon>
        <taxon>Pronocephalata</taxon>
        <taxon>Paramphistomoidea</taxon>
        <taxon>Paramphistomidae</taxon>
        <taxon>Calicophoron</taxon>
    </lineage>
</organism>
<dbReference type="Proteomes" id="UP001497525">
    <property type="component" value="Unassembled WGS sequence"/>
</dbReference>
<evidence type="ECO:0000256" key="4">
    <source>
        <dbReference type="ARBA" id="ARBA00022737"/>
    </source>
</evidence>
<evidence type="ECO:0000313" key="15">
    <source>
        <dbReference type="Proteomes" id="UP001497525"/>
    </source>
</evidence>